<feature type="region of interest" description="Disordered" evidence="1">
    <location>
        <begin position="1"/>
        <end position="42"/>
    </location>
</feature>
<dbReference type="Proteomes" id="UP000014969">
    <property type="component" value="Unassembled WGS sequence"/>
</dbReference>
<dbReference type="AlphaFoldDB" id="A0A829HV36"/>
<protein>
    <submittedName>
        <fullName evidence="2">Uncharacterized protein</fullName>
    </submittedName>
</protein>
<evidence type="ECO:0000313" key="2">
    <source>
        <dbReference type="EMBL" id="EPQ23604.1"/>
    </source>
</evidence>
<sequence length="53" mass="5710">MTSPGAGVVTALTEAPDRGARDDVFGPHDENGSSTGTKIPSRFVAREKQYDWM</sequence>
<proteinExistence type="predicted"/>
<name>A0A829HV36_9MYCO</name>
<organism evidence="2 3">
    <name type="scientific">Mycobacteroides abscessus subsp. bolletii CRM-0020</name>
    <dbReference type="NCBI Taxonomy" id="1306401"/>
    <lineage>
        <taxon>Bacteria</taxon>
        <taxon>Bacillati</taxon>
        <taxon>Actinomycetota</taxon>
        <taxon>Actinomycetes</taxon>
        <taxon>Mycobacteriales</taxon>
        <taxon>Mycobacteriaceae</taxon>
        <taxon>Mycobacteroides</taxon>
        <taxon>Mycobacteroides abscessus</taxon>
    </lineage>
</organism>
<accession>A0A829HV36</accession>
<dbReference type="EMBL" id="ATFQ01000018">
    <property type="protein sequence ID" value="EPQ23604.1"/>
    <property type="molecule type" value="Genomic_DNA"/>
</dbReference>
<gene>
    <name evidence="2" type="ORF">J108_10760</name>
</gene>
<feature type="compositionally biased region" description="Basic and acidic residues" evidence="1">
    <location>
        <begin position="15"/>
        <end position="31"/>
    </location>
</feature>
<evidence type="ECO:0000256" key="1">
    <source>
        <dbReference type="SAM" id="MobiDB-lite"/>
    </source>
</evidence>
<reference evidence="2 3" key="1">
    <citation type="journal article" date="2013" name="Genome Announc.">
        <title>Genome Sequence of an Epidemic Isolate of Mycobacterium abscessus subsp. bolletii from Rio de Janeiro, Brazil.</title>
        <authorList>
            <person name="Davidson R.M."/>
            <person name="Reynolds P.R."/>
            <person name="Farias-Hesson E."/>
            <person name="Duarte R.S."/>
            <person name="Jackson M."/>
            <person name="Strong M."/>
        </authorList>
    </citation>
    <scope>NUCLEOTIDE SEQUENCE [LARGE SCALE GENOMIC DNA]</scope>
    <source>
        <strain evidence="2 3">CRM-0020</strain>
    </source>
</reference>
<comment type="caution">
    <text evidence="2">The sequence shown here is derived from an EMBL/GenBank/DDBJ whole genome shotgun (WGS) entry which is preliminary data.</text>
</comment>
<evidence type="ECO:0000313" key="3">
    <source>
        <dbReference type="Proteomes" id="UP000014969"/>
    </source>
</evidence>